<organism evidence="2 3">
    <name type="scientific">Raoultella terrigena</name>
    <name type="common">Klebsiella terrigena</name>
    <dbReference type="NCBI Taxonomy" id="577"/>
    <lineage>
        <taxon>Bacteria</taxon>
        <taxon>Pseudomonadati</taxon>
        <taxon>Pseudomonadota</taxon>
        <taxon>Gammaproteobacteria</taxon>
        <taxon>Enterobacterales</taxon>
        <taxon>Enterobacteriaceae</taxon>
        <taxon>Klebsiella/Raoultella group</taxon>
        <taxon>Raoultella</taxon>
    </lineage>
</organism>
<feature type="chain" id="PRO_5018258801" evidence="1">
    <location>
        <begin position="20"/>
        <end position="79"/>
    </location>
</feature>
<accession>A0A3P8IRF4</accession>
<protein>
    <submittedName>
        <fullName evidence="2">Uncharacterized protein</fullName>
    </submittedName>
</protein>
<evidence type="ECO:0000256" key="1">
    <source>
        <dbReference type="SAM" id="SignalP"/>
    </source>
</evidence>
<dbReference type="EMBL" id="LR131271">
    <property type="protein sequence ID" value="VDR24769.1"/>
    <property type="molecule type" value="Genomic_DNA"/>
</dbReference>
<gene>
    <name evidence="2" type="ORF">NCTC13098_01067</name>
</gene>
<sequence length="79" mass="8528">MMRTITALLLLCISAFASAAPAPQAESSSDAQLANLLFNDPNSPRIGAKEPRLTIVSFTDYNWPLLQAVRSAAGKNRPR</sequence>
<keyword evidence="1" id="KW-0732">Signal</keyword>
<name>A0A3P8IRF4_RAOTE</name>
<dbReference type="Proteomes" id="UP000274346">
    <property type="component" value="Chromosome"/>
</dbReference>
<reference evidence="2 3" key="1">
    <citation type="submission" date="2018-12" db="EMBL/GenBank/DDBJ databases">
        <authorList>
            <consortium name="Pathogen Informatics"/>
        </authorList>
    </citation>
    <scope>NUCLEOTIDE SEQUENCE [LARGE SCALE GENOMIC DNA]</scope>
    <source>
        <strain evidence="2 3">NCTC13098</strain>
    </source>
</reference>
<proteinExistence type="predicted"/>
<evidence type="ECO:0000313" key="2">
    <source>
        <dbReference type="EMBL" id="VDR24769.1"/>
    </source>
</evidence>
<feature type="signal peptide" evidence="1">
    <location>
        <begin position="1"/>
        <end position="19"/>
    </location>
</feature>
<evidence type="ECO:0000313" key="3">
    <source>
        <dbReference type="Proteomes" id="UP000274346"/>
    </source>
</evidence>
<dbReference type="KEGG" id="rtg:NCTC13098_01067"/>
<dbReference type="AlphaFoldDB" id="A0A3P8IRF4"/>